<dbReference type="AlphaFoldDB" id="A0A3M8WLU1"/>
<sequence>MPQTHEGGATLEEIRRDLGKALAEEGSRPLLRLTDEELAVLSPATEGGSTIVAAPHLEGMPAQERDWVLATALRSLVSRDLVEIANTAELDAALRQENRSADVEMDMRFSPDLELALTLRRTAERVLAVERTTSEGTSYAYVFIHGTDVLLIEDVTGGGMHAFTLVATVPEAAESIRRLVDPHESAGHDGPTQELDPEALERDSMAPPMKDVIDNALVVGQLVLLADTPGPLLMTYATAEELWTVNVDAPHAPSGITARSVGEQTLVDSVSRLLAPTAVAM</sequence>
<dbReference type="EMBL" id="RIBZ01000115">
    <property type="protein sequence ID" value="RNG31138.1"/>
    <property type="molecule type" value="Genomic_DNA"/>
</dbReference>
<dbReference type="Proteomes" id="UP000275401">
    <property type="component" value="Unassembled WGS sequence"/>
</dbReference>
<gene>
    <name evidence="1" type="ORF">EEJ42_08950</name>
</gene>
<proteinExistence type="predicted"/>
<evidence type="ECO:0000313" key="1">
    <source>
        <dbReference type="EMBL" id="RNG31138.1"/>
    </source>
</evidence>
<protein>
    <recommendedName>
        <fullName evidence="3">ESX secretion-associated protein EspG</fullName>
    </recommendedName>
</protein>
<evidence type="ECO:0000313" key="2">
    <source>
        <dbReference type="Proteomes" id="UP000275401"/>
    </source>
</evidence>
<keyword evidence="2" id="KW-1185">Reference proteome</keyword>
<accession>A0A3M8WLU1</accession>
<organism evidence="1 2">
    <name type="scientific">Streptomyces botrytidirepellens</name>
    <dbReference type="NCBI Taxonomy" id="2486417"/>
    <lineage>
        <taxon>Bacteria</taxon>
        <taxon>Bacillati</taxon>
        <taxon>Actinomycetota</taxon>
        <taxon>Actinomycetes</taxon>
        <taxon>Kitasatosporales</taxon>
        <taxon>Streptomycetaceae</taxon>
        <taxon>Streptomyces</taxon>
    </lineage>
</organism>
<reference evidence="1 2" key="1">
    <citation type="submission" date="2018-11" db="EMBL/GenBank/DDBJ databases">
        <title>The Potential of Streptomyces as Biocontrol Agents against the Tomato grey mould, Botrytis cinerea (Gray mold) Frontiers in Microbiology.</title>
        <authorList>
            <person name="Li D."/>
        </authorList>
    </citation>
    <scope>NUCLEOTIDE SEQUENCE [LARGE SCALE GENOMIC DNA]</scope>
    <source>
        <strain evidence="1 2">NEAU-LD23</strain>
    </source>
</reference>
<name>A0A3M8WLU1_9ACTN</name>
<evidence type="ECO:0008006" key="3">
    <source>
        <dbReference type="Google" id="ProtNLM"/>
    </source>
</evidence>
<comment type="caution">
    <text evidence="1">The sequence shown here is derived from an EMBL/GenBank/DDBJ whole genome shotgun (WGS) entry which is preliminary data.</text>
</comment>